<keyword evidence="6 17" id="KW-0812">Transmembrane</keyword>
<feature type="transmembrane region" description="Helical" evidence="17">
    <location>
        <begin position="315"/>
        <end position="339"/>
    </location>
</feature>
<keyword evidence="15" id="KW-0753">Steroid metabolism</keyword>
<feature type="region of interest" description="Disordered" evidence="16">
    <location>
        <begin position="124"/>
        <end position="152"/>
    </location>
</feature>
<keyword evidence="7" id="KW-0677">Repeat</keyword>
<keyword evidence="5" id="KW-0853">WD repeat</keyword>
<dbReference type="InterPro" id="IPR000731">
    <property type="entry name" value="SSD"/>
</dbReference>
<evidence type="ECO:0000256" key="15">
    <source>
        <dbReference type="ARBA" id="ARBA00023221"/>
    </source>
</evidence>
<dbReference type="InterPro" id="IPR015943">
    <property type="entry name" value="WD40/YVTN_repeat-like_dom_sf"/>
</dbReference>
<evidence type="ECO:0000256" key="6">
    <source>
        <dbReference type="ARBA" id="ARBA00022692"/>
    </source>
</evidence>
<dbReference type="InterPro" id="IPR030225">
    <property type="entry name" value="SCAP"/>
</dbReference>
<feature type="region of interest" description="Disordered" evidence="16">
    <location>
        <begin position="1088"/>
        <end position="1107"/>
    </location>
</feature>
<feature type="transmembrane region" description="Helical" evidence="17">
    <location>
        <begin position="490"/>
        <end position="508"/>
    </location>
</feature>
<keyword evidence="11" id="KW-0443">Lipid metabolism</keyword>
<dbReference type="GO" id="GO:0032936">
    <property type="term" value="C:SREBP-SCAP complex"/>
    <property type="evidence" value="ECO:0007669"/>
    <property type="project" value="TreeGrafter"/>
</dbReference>
<feature type="transmembrane region" description="Helical" evidence="17">
    <location>
        <begin position="287"/>
        <end position="303"/>
    </location>
</feature>
<feature type="compositionally biased region" description="Polar residues" evidence="16">
    <location>
        <begin position="136"/>
        <end position="148"/>
    </location>
</feature>
<comment type="caution">
    <text evidence="19">The sequence shown here is derived from an EMBL/GenBank/DDBJ whole genome shotgun (WGS) entry which is preliminary data.</text>
</comment>
<comment type="subcellular location">
    <subcellularLocation>
        <location evidence="1">Endoplasmic reticulum membrane</location>
        <topology evidence="1">Multi-pass membrane protein</topology>
    </subcellularLocation>
    <subcellularLocation>
        <location evidence="2">Golgi apparatus membrane</location>
        <topology evidence="2">Multi-pass membrane protein</topology>
    </subcellularLocation>
</comment>
<keyword evidence="14" id="KW-0325">Glycoprotein</keyword>
<dbReference type="PANTHER" id="PTHR46378:SF1">
    <property type="entry name" value="STEROL REGULATORY ELEMENT-BINDING PROTEIN CLEAVAGE-ACTIVATING PROTEIN"/>
    <property type="match status" value="1"/>
</dbReference>
<dbReference type="Gene3D" id="2.130.10.10">
    <property type="entry name" value="YVTN repeat-like/Quinoprotein amine dehydrogenase"/>
    <property type="match status" value="1"/>
</dbReference>
<dbReference type="SUPFAM" id="SSF50978">
    <property type="entry name" value="WD40 repeat-like"/>
    <property type="match status" value="1"/>
</dbReference>
<dbReference type="PANTHER" id="PTHR46378">
    <property type="entry name" value="STEROL REGULATORY ELEMENT-BINDING PROTEIN CLEAVAGE-ACTIVATING PROTEIN"/>
    <property type="match status" value="1"/>
</dbReference>
<comment type="similarity">
    <text evidence="3">Belongs to the WD repeat SCAP family.</text>
</comment>
<evidence type="ECO:0000313" key="20">
    <source>
        <dbReference type="Proteomes" id="UP000813444"/>
    </source>
</evidence>
<evidence type="ECO:0000256" key="17">
    <source>
        <dbReference type="SAM" id="Phobius"/>
    </source>
</evidence>
<keyword evidence="20" id="KW-1185">Reference proteome</keyword>
<evidence type="ECO:0000256" key="3">
    <source>
        <dbReference type="ARBA" id="ARBA00007410"/>
    </source>
</evidence>
<organism evidence="19 20">
    <name type="scientific">Stachybotrys elegans</name>
    <dbReference type="NCBI Taxonomy" id="80388"/>
    <lineage>
        <taxon>Eukaryota</taxon>
        <taxon>Fungi</taxon>
        <taxon>Dikarya</taxon>
        <taxon>Ascomycota</taxon>
        <taxon>Pezizomycotina</taxon>
        <taxon>Sordariomycetes</taxon>
        <taxon>Hypocreomycetidae</taxon>
        <taxon>Hypocreales</taxon>
        <taxon>Stachybotryaceae</taxon>
        <taxon>Stachybotrys</taxon>
    </lineage>
</organism>
<evidence type="ECO:0000256" key="11">
    <source>
        <dbReference type="ARBA" id="ARBA00023098"/>
    </source>
</evidence>
<feature type="transmembrane region" description="Helical" evidence="17">
    <location>
        <begin position="391"/>
        <end position="408"/>
    </location>
</feature>
<evidence type="ECO:0000259" key="18">
    <source>
        <dbReference type="PROSITE" id="PS50156"/>
    </source>
</evidence>
<evidence type="ECO:0000256" key="12">
    <source>
        <dbReference type="ARBA" id="ARBA00023121"/>
    </source>
</evidence>
<dbReference type="GO" id="GO:0032933">
    <property type="term" value="P:SREBP signaling pathway"/>
    <property type="evidence" value="ECO:0007669"/>
    <property type="project" value="InterPro"/>
</dbReference>
<keyword evidence="10" id="KW-0333">Golgi apparatus</keyword>
<feature type="domain" description="SSD" evidence="18">
    <location>
        <begin position="286"/>
        <end position="444"/>
    </location>
</feature>
<accession>A0A8K0SMS4</accession>
<dbReference type="OrthoDB" id="1914839at2759"/>
<evidence type="ECO:0000313" key="19">
    <source>
        <dbReference type="EMBL" id="KAH7318766.1"/>
    </source>
</evidence>
<keyword evidence="13 17" id="KW-0472">Membrane</keyword>
<proteinExistence type="inferred from homology"/>
<evidence type="ECO:0000256" key="4">
    <source>
        <dbReference type="ARBA" id="ARBA00019541"/>
    </source>
</evidence>
<reference evidence="19" key="1">
    <citation type="journal article" date="2021" name="Nat. Commun.">
        <title>Genetic determinants of endophytism in the Arabidopsis root mycobiome.</title>
        <authorList>
            <person name="Mesny F."/>
            <person name="Miyauchi S."/>
            <person name="Thiergart T."/>
            <person name="Pickel B."/>
            <person name="Atanasova L."/>
            <person name="Karlsson M."/>
            <person name="Huettel B."/>
            <person name="Barry K.W."/>
            <person name="Haridas S."/>
            <person name="Chen C."/>
            <person name="Bauer D."/>
            <person name="Andreopoulos W."/>
            <person name="Pangilinan J."/>
            <person name="LaButti K."/>
            <person name="Riley R."/>
            <person name="Lipzen A."/>
            <person name="Clum A."/>
            <person name="Drula E."/>
            <person name="Henrissat B."/>
            <person name="Kohler A."/>
            <person name="Grigoriev I.V."/>
            <person name="Martin F.M."/>
            <person name="Hacquard S."/>
        </authorList>
    </citation>
    <scope>NUCLEOTIDE SEQUENCE</scope>
    <source>
        <strain evidence="19">MPI-CAGE-CH-0235</strain>
    </source>
</reference>
<keyword evidence="9 17" id="KW-1133">Transmembrane helix</keyword>
<evidence type="ECO:0000256" key="5">
    <source>
        <dbReference type="ARBA" id="ARBA00022574"/>
    </source>
</evidence>
<keyword evidence="12" id="KW-0446">Lipid-binding</keyword>
<evidence type="ECO:0000256" key="9">
    <source>
        <dbReference type="ARBA" id="ARBA00022989"/>
    </source>
</evidence>
<evidence type="ECO:0000256" key="1">
    <source>
        <dbReference type="ARBA" id="ARBA00004477"/>
    </source>
</evidence>
<dbReference type="AlphaFoldDB" id="A0A8K0SMS4"/>
<sequence>MIWYLLYPLRGTTEAPCLAPSNPIRSALTRYGRYAARHAVTILLISVAIATSLIYPIPFLFTTDFTNGASNLPHHVWTVAQPLPYDTKVEPDVIMRSIWVHGSYMKALDADLLSSALDLQDQLLGPTENFDPNRPHPTTSQEEPSVTLSPGERDSVHVINGLTNQSWFFHSPLLYWKCSRQRILDDDDIVSTVNDRKNQSTSVNVTLRHSIVFSGKRFEDRRLLAADALVITLLHLRDSPVGAQWEKRAAELPSTVGDKWDIYPADGHISASQLYEFQFRPMSWQDSVILALAYCCTIVYFLLTLSKLRAFKSKIGLMVTVVTQVALAIMSSFTICAVFNIDLSRMPRAAYPLAILCTSLENIFRLINAVILTPPEDNTSTRIGQAVGQTAYVAIVSIIQNVIILLGLRRVVSPGVGAFCIFAAVAIVFDFFLLSTFFLAVLSVDVRRTELSDALAKESMRQNRGVSHSRARATWFDGVVSGKAAMSTRIAGTIVMIGFVLIAQWHFFDVRVFLRSLFAFNGNAELAHASTSKISLLDHVHQARSPTSWLRLQDHETAHEVINIIKPSSFSYVARVYEPLVFVLKDSDRMPHAREPSLLPAAYDFVHHQLVQFCVIIVVLVAGLRLLTSYLLWEDEANTDDEHESGDNSSLVVKSLTGGHTLDVAMLATSTRGHVVSAGLDRLVCVWNVLTGEKPYLLSATGEGANLFPVLAMTIDERSRWLALLTPYRVVFWNLTDCSWGTAVAVNTGGQRPEAFFFLPSKGPGIPRLVLVRRNGTLAEVGADGHAVQDFAICRYPLVSAQQLIIKGHGSSPGHIKIVTVSRKGCVHVASLEGASWVSHKVLLEDSACQGIHQVVPLPGLRAFLLAASDRVYLVSGDDREAIHTFVTEEMQPRSLQCVYFRHHASYPDLVGLTSFTLCYATSNPDACVIQAYSPPEEKSAIGLGPVAPASDSEWCLWSNATEAMKRVANPGVWNLLSDGSVVGTRRTVQAGQETHATGHEISTKLRRRHQSADRGQELFGCWQVWTATLTARYEADEVRPLFQEDDQSGHLVTFELGPRARIGKVSVAFGFGNVIKLITVGHERLECDEDGANGDMPKAGSRRRRP</sequence>
<protein>
    <recommendedName>
        <fullName evidence="4">Sterol regulatory element-binding protein cleavage-activating protein</fullName>
    </recommendedName>
</protein>
<evidence type="ECO:0000256" key="8">
    <source>
        <dbReference type="ARBA" id="ARBA00022824"/>
    </source>
</evidence>
<evidence type="ECO:0000256" key="14">
    <source>
        <dbReference type="ARBA" id="ARBA00023180"/>
    </source>
</evidence>
<feature type="transmembrane region" description="Helical" evidence="17">
    <location>
        <begin position="415"/>
        <end position="442"/>
    </location>
</feature>
<dbReference type="Proteomes" id="UP000813444">
    <property type="component" value="Unassembled WGS sequence"/>
</dbReference>
<dbReference type="GO" id="GO:0008202">
    <property type="term" value="P:steroid metabolic process"/>
    <property type="evidence" value="ECO:0007669"/>
    <property type="project" value="UniProtKB-KW"/>
</dbReference>
<evidence type="ECO:0000256" key="2">
    <source>
        <dbReference type="ARBA" id="ARBA00004653"/>
    </source>
</evidence>
<gene>
    <name evidence="19" type="ORF">B0I35DRAFT_343045</name>
</gene>
<name>A0A8K0SMS4_9HYPO</name>
<dbReference type="GO" id="GO:0005789">
    <property type="term" value="C:endoplasmic reticulum membrane"/>
    <property type="evidence" value="ECO:0007669"/>
    <property type="project" value="UniProtKB-SubCell"/>
</dbReference>
<dbReference type="Pfam" id="PF12349">
    <property type="entry name" value="Sterol-sensing"/>
    <property type="match status" value="1"/>
</dbReference>
<dbReference type="GO" id="GO:0045540">
    <property type="term" value="P:regulation of cholesterol biosynthetic process"/>
    <property type="evidence" value="ECO:0007669"/>
    <property type="project" value="TreeGrafter"/>
</dbReference>
<dbReference type="EMBL" id="JAGPNK010000007">
    <property type="protein sequence ID" value="KAH7318766.1"/>
    <property type="molecule type" value="Genomic_DNA"/>
</dbReference>
<evidence type="ECO:0000256" key="16">
    <source>
        <dbReference type="SAM" id="MobiDB-lite"/>
    </source>
</evidence>
<evidence type="ECO:0000256" key="13">
    <source>
        <dbReference type="ARBA" id="ARBA00023136"/>
    </source>
</evidence>
<feature type="transmembrane region" description="Helical" evidence="17">
    <location>
        <begin position="39"/>
        <end position="61"/>
    </location>
</feature>
<dbReference type="GO" id="GO:0032934">
    <property type="term" value="F:sterol binding"/>
    <property type="evidence" value="ECO:0007669"/>
    <property type="project" value="InterPro"/>
</dbReference>
<dbReference type="GO" id="GO:0000139">
    <property type="term" value="C:Golgi membrane"/>
    <property type="evidence" value="ECO:0007669"/>
    <property type="project" value="UniProtKB-SubCell"/>
</dbReference>
<dbReference type="PROSITE" id="PS50156">
    <property type="entry name" value="SSD"/>
    <property type="match status" value="1"/>
</dbReference>
<feature type="non-terminal residue" evidence="19">
    <location>
        <position position="1"/>
    </location>
</feature>
<evidence type="ECO:0000256" key="10">
    <source>
        <dbReference type="ARBA" id="ARBA00023034"/>
    </source>
</evidence>
<keyword evidence="8" id="KW-0256">Endoplasmic reticulum</keyword>
<dbReference type="InterPro" id="IPR053958">
    <property type="entry name" value="HMGCR/SNAP/NPC1-like_SSD"/>
</dbReference>
<evidence type="ECO:0000256" key="7">
    <source>
        <dbReference type="ARBA" id="ARBA00022737"/>
    </source>
</evidence>
<dbReference type="InterPro" id="IPR036322">
    <property type="entry name" value="WD40_repeat_dom_sf"/>
</dbReference>